<keyword evidence="2" id="KW-1185">Reference proteome</keyword>
<dbReference type="RefSeq" id="WP_354472971.1">
    <property type="nucleotide sequence ID" value="NZ_JBEPSB010000030.1"/>
</dbReference>
<evidence type="ECO:0000313" key="2">
    <source>
        <dbReference type="Proteomes" id="UP001549363"/>
    </source>
</evidence>
<dbReference type="EMBL" id="JBEPSB010000030">
    <property type="protein sequence ID" value="MET4563057.1"/>
    <property type="molecule type" value="Genomic_DNA"/>
</dbReference>
<dbReference type="Proteomes" id="UP001549363">
    <property type="component" value="Unassembled WGS sequence"/>
</dbReference>
<evidence type="ECO:0008006" key="3">
    <source>
        <dbReference type="Google" id="ProtNLM"/>
    </source>
</evidence>
<organism evidence="1 2">
    <name type="scientific">Lysinibacillus parviboronicapiens</name>
    <dbReference type="NCBI Taxonomy" id="436516"/>
    <lineage>
        <taxon>Bacteria</taxon>
        <taxon>Bacillati</taxon>
        <taxon>Bacillota</taxon>
        <taxon>Bacilli</taxon>
        <taxon>Bacillales</taxon>
        <taxon>Bacillaceae</taxon>
        <taxon>Lysinibacillus</taxon>
    </lineage>
</organism>
<comment type="caution">
    <text evidence="1">The sequence shown here is derived from an EMBL/GenBank/DDBJ whole genome shotgun (WGS) entry which is preliminary data.</text>
</comment>
<accession>A0ABV2PQ52</accession>
<evidence type="ECO:0000313" key="1">
    <source>
        <dbReference type="EMBL" id="MET4563057.1"/>
    </source>
</evidence>
<gene>
    <name evidence="1" type="ORF">ABIA69_004250</name>
</gene>
<name>A0ABV2PQ52_9BACI</name>
<reference evidence="1 2" key="1">
    <citation type="submission" date="2024-06" db="EMBL/GenBank/DDBJ databases">
        <title>Sorghum-associated microbial communities from plants grown in Nebraska, USA.</title>
        <authorList>
            <person name="Schachtman D."/>
        </authorList>
    </citation>
    <scope>NUCLEOTIDE SEQUENCE [LARGE SCALE GENOMIC DNA]</scope>
    <source>
        <strain evidence="1 2">736</strain>
    </source>
</reference>
<protein>
    <recommendedName>
        <fullName evidence="3">DUF4440 domain-containing protein</fullName>
    </recommendedName>
</protein>
<proteinExistence type="predicted"/>
<sequence length="50" mass="6015">MDIELKEQILKLEEQLMYARKNDFENILSDYYVEFGSSGMKYDKAFLDEI</sequence>